<sequence length="444" mass="48000">MPLRQEQRTIKMQVMVLGGGVIGISTAWYLAKAGCEVTVIERQQGPALETSFGNAGQISPGYAAPWAAPGIPMKAAKWLFQKHAPLAIKPDGSLFQLQWIAKMFANCNPQAYNLNKGRMMRLAEYSRDKIKELRAETGLQYEGRQGGTLQLFRTQAQLDGMGKDIEVLKECGVDFNVLDPDGCARVEPALAKTKHKLTGGLQLPNDETGDCNLFTQRLAEMCKAAGVKFLFDQRIEKLLDDGKRLTGVVANGVTHTADHYVLALGSYSRDLLKALDIDVPVYPVKGYSLTVPITNATGAPTSTILDETYKIAITRFDDRIRVGGMAELSGYDLSLNPRRRATLEMVVNDLYPEGGDVKAASFWTGLRPMTPDGTPIIGATRLANLSLNTGHGTLGWTMSAGSGKLLADLITGQRTEISADGLSIARYGAKVVVPTVLRPSTAAA</sequence>
<evidence type="ECO:0000256" key="7">
    <source>
        <dbReference type="HAMAP-Rule" id="MF_01202"/>
    </source>
</evidence>
<evidence type="ECO:0000259" key="9">
    <source>
        <dbReference type="Pfam" id="PF01266"/>
    </source>
</evidence>
<gene>
    <name evidence="7" type="primary">dadA</name>
    <name evidence="10" type="ORF">DWG20_15605</name>
</gene>
<feature type="binding site" evidence="7">
    <location>
        <begin position="14"/>
        <end position="28"/>
    </location>
    <ligand>
        <name>FAD</name>
        <dbReference type="ChEBI" id="CHEBI:57692"/>
    </ligand>
</feature>
<dbReference type="GO" id="GO:0005737">
    <property type="term" value="C:cytoplasm"/>
    <property type="evidence" value="ECO:0007669"/>
    <property type="project" value="TreeGrafter"/>
</dbReference>
<dbReference type="GO" id="GO:0055130">
    <property type="term" value="P:D-alanine catabolic process"/>
    <property type="evidence" value="ECO:0007669"/>
    <property type="project" value="TreeGrafter"/>
</dbReference>
<comment type="similarity">
    <text evidence="2 7">Belongs to the DadA oxidoreductase family.</text>
</comment>
<dbReference type="NCBIfam" id="NF001933">
    <property type="entry name" value="PRK00711.1"/>
    <property type="match status" value="1"/>
</dbReference>
<dbReference type="PANTHER" id="PTHR13847">
    <property type="entry name" value="SARCOSINE DEHYDROGENASE-RELATED"/>
    <property type="match status" value="1"/>
</dbReference>
<accession>A0A345YAG8</accession>
<dbReference type="Gene3D" id="3.30.9.10">
    <property type="entry name" value="D-Amino Acid Oxidase, subunit A, domain 2"/>
    <property type="match status" value="1"/>
</dbReference>
<dbReference type="FunFam" id="3.50.50.60:FF:000020">
    <property type="entry name" value="D-amino acid dehydrogenase"/>
    <property type="match status" value="1"/>
</dbReference>
<dbReference type="GO" id="GO:0008718">
    <property type="term" value="F:D-amino-acid dehydrogenase activity"/>
    <property type="evidence" value="ECO:0007669"/>
    <property type="project" value="UniProtKB-UniRule"/>
</dbReference>
<reference evidence="10 11" key="1">
    <citation type="submission" date="2018-07" db="EMBL/GenBank/DDBJ databases">
        <title>Crenobacter cavernae sp. nov., isolated from a karst cave.</title>
        <authorList>
            <person name="Zhu H."/>
        </authorList>
    </citation>
    <scope>NUCLEOTIDE SEQUENCE [LARGE SCALE GENOMIC DNA]</scope>
    <source>
        <strain evidence="10 11">K1W11S-77</strain>
    </source>
</reference>
<dbReference type="Gene3D" id="3.50.50.60">
    <property type="entry name" value="FAD/NAD(P)-binding domain"/>
    <property type="match status" value="2"/>
</dbReference>
<evidence type="ECO:0000256" key="8">
    <source>
        <dbReference type="SAM" id="Phobius"/>
    </source>
</evidence>
<evidence type="ECO:0000256" key="3">
    <source>
        <dbReference type="ARBA" id="ARBA00022630"/>
    </source>
</evidence>
<dbReference type="InterPro" id="IPR036188">
    <property type="entry name" value="FAD/NAD-bd_sf"/>
</dbReference>
<keyword evidence="4 7" id="KW-0274">FAD</keyword>
<feature type="transmembrane region" description="Helical" evidence="8">
    <location>
        <begin position="12"/>
        <end position="31"/>
    </location>
</feature>
<keyword evidence="8" id="KW-0812">Transmembrane</keyword>
<dbReference type="EMBL" id="CP031337">
    <property type="protein sequence ID" value="AXK40920.1"/>
    <property type="molecule type" value="Genomic_DNA"/>
</dbReference>
<evidence type="ECO:0000256" key="2">
    <source>
        <dbReference type="ARBA" id="ARBA00009410"/>
    </source>
</evidence>
<evidence type="ECO:0000256" key="1">
    <source>
        <dbReference type="ARBA" id="ARBA00001974"/>
    </source>
</evidence>
<name>A0A345YAG8_9NEIS</name>
<comment type="cofactor">
    <cofactor evidence="1 7">
        <name>FAD</name>
        <dbReference type="ChEBI" id="CHEBI:57692"/>
    </cofactor>
</comment>
<dbReference type="KEGG" id="ccah:DWG20_15605"/>
<evidence type="ECO:0000313" key="11">
    <source>
        <dbReference type="Proteomes" id="UP000254537"/>
    </source>
</evidence>
<evidence type="ECO:0000313" key="10">
    <source>
        <dbReference type="EMBL" id="AXK40920.1"/>
    </source>
</evidence>
<evidence type="ECO:0000256" key="4">
    <source>
        <dbReference type="ARBA" id="ARBA00022827"/>
    </source>
</evidence>
<dbReference type="SUPFAM" id="SSF54373">
    <property type="entry name" value="FAD-linked reductases, C-terminal domain"/>
    <property type="match status" value="1"/>
</dbReference>
<protein>
    <recommendedName>
        <fullName evidence="7">D-amino acid dehydrogenase</fullName>
        <ecNumber evidence="7">1.4.99.-</ecNumber>
    </recommendedName>
</protein>
<evidence type="ECO:0000256" key="5">
    <source>
        <dbReference type="ARBA" id="ARBA00023002"/>
    </source>
</evidence>
<feature type="domain" description="FAD dependent oxidoreductase" evidence="9">
    <location>
        <begin position="14"/>
        <end position="409"/>
    </location>
</feature>
<dbReference type="EC" id="1.4.99.-" evidence="7"/>
<dbReference type="GO" id="GO:0005886">
    <property type="term" value="C:plasma membrane"/>
    <property type="evidence" value="ECO:0007669"/>
    <property type="project" value="TreeGrafter"/>
</dbReference>
<dbReference type="Proteomes" id="UP000254537">
    <property type="component" value="Chromosome"/>
</dbReference>
<comment type="catalytic activity">
    <reaction evidence="6 7">
        <text>a D-alpha-amino acid + A + H2O = a 2-oxocarboxylate + AH2 + NH4(+)</text>
        <dbReference type="Rhea" id="RHEA:18125"/>
        <dbReference type="ChEBI" id="CHEBI:13193"/>
        <dbReference type="ChEBI" id="CHEBI:15377"/>
        <dbReference type="ChEBI" id="CHEBI:17499"/>
        <dbReference type="ChEBI" id="CHEBI:28938"/>
        <dbReference type="ChEBI" id="CHEBI:35179"/>
        <dbReference type="ChEBI" id="CHEBI:59871"/>
    </reaction>
</comment>
<keyword evidence="3 7" id="KW-0285">Flavoprotein</keyword>
<organism evidence="10 11">
    <name type="scientific">Crenobacter cavernae</name>
    <dbReference type="NCBI Taxonomy" id="2290923"/>
    <lineage>
        <taxon>Bacteria</taxon>
        <taxon>Pseudomonadati</taxon>
        <taxon>Pseudomonadota</taxon>
        <taxon>Betaproteobacteria</taxon>
        <taxon>Neisseriales</taxon>
        <taxon>Neisseriaceae</taxon>
        <taxon>Crenobacter</taxon>
    </lineage>
</organism>
<dbReference type="InterPro" id="IPR006076">
    <property type="entry name" value="FAD-dep_OxRdtase"/>
</dbReference>
<evidence type="ECO:0000256" key="6">
    <source>
        <dbReference type="ARBA" id="ARBA00047884"/>
    </source>
</evidence>
<dbReference type="AlphaFoldDB" id="A0A345YAG8"/>
<dbReference type="HAMAP" id="MF_01202">
    <property type="entry name" value="DadA"/>
    <property type="match status" value="1"/>
</dbReference>
<keyword evidence="8" id="KW-0472">Membrane</keyword>
<dbReference type="Pfam" id="PF01266">
    <property type="entry name" value="DAO"/>
    <property type="match status" value="1"/>
</dbReference>
<dbReference type="OrthoDB" id="18526at2"/>
<proteinExistence type="inferred from homology"/>
<comment type="function">
    <text evidence="7">Oxidative deamination of D-amino acids.</text>
</comment>
<keyword evidence="8" id="KW-1133">Transmembrane helix</keyword>
<keyword evidence="5 7" id="KW-0560">Oxidoreductase</keyword>
<dbReference type="SUPFAM" id="SSF51905">
    <property type="entry name" value="FAD/NAD(P)-binding domain"/>
    <property type="match status" value="1"/>
</dbReference>
<dbReference type="PANTHER" id="PTHR13847:SF280">
    <property type="entry name" value="D-AMINO ACID DEHYDROGENASE"/>
    <property type="match status" value="1"/>
</dbReference>
<dbReference type="InterPro" id="IPR023080">
    <property type="entry name" value="DadA"/>
</dbReference>